<evidence type="ECO:0008006" key="5">
    <source>
        <dbReference type="Google" id="ProtNLM"/>
    </source>
</evidence>
<dbReference type="EMBL" id="ML996580">
    <property type="protein sequence ID" value="KAF2754455.1"/>
    <property type="molecule type" value="Genomic_DNA"/>
</dbReference>
<dbReference type="Proteomes" id="UP000799437">
    <property type="component" value="Unassembled WGS sequence"/>
</dbReference>
<feature type="signal peptide" evidence="2">
    <location>
        <begin position="1"/>
        <end position="19"/>
    </location>
</feature>
<evidence type="ECO:0000256" key="1">
    <source>
        <dbReference type="SAM" id="MobiDB-lite"/>
    </source>
</evidence>
<dbReference type="GeneID" id="54480297"/>
<keyword evidence="2" id="KW-0732">Signal</keyword>
<gene>
    <name evidence="3" type="ORF">EJ05DRAFT_142041</name>
</gene>
<proteinExistence type="predicted"/>
<reference evidence="3" key="1">
    <citation type="journal article" date="2020" name="Stud. Mycol.">
        <title>101 Dothideomycetes genomes: a test case for predicting lifestyles and emergence of pathogens.</title>
        <authorList>
            <person name="Haridas S."/>
            <person name="Albert R."/>
            <person name="Binder M."/>
            <person name="Bloem J."/>
            <person name="Labutti K."/>
            <person name="Salamov A."/>
            <person name="Andreopoulos B."/>
            <person name="Baker S."/>
            <person name="Barry K."/>
            <person name="Bills G."/>
            <person name="Bluhm B."/>
            <person name="Cannon C."/>
            <person name="Castanera R."/>
            <person name="Culley D."/>
            <person name="Daum C."/>
            <person name="Ezra D."/>
            <person name="Gonzalez J."/>
            <person name="Henrissat B."/>
            <person name="Kuo A."/>
            <person name="Liang C."/>
            <person name="Lipzen A."/>
            <person name="Lutzoni F."/>
            <person name="Magnuson J."/>
            <person name="Mondo S."/>
            <person name="Nolan M."/>
            <person name="Ohm R."/>
            <person name="Pangilinan J."/>
            <person name="Park H.-J."/>
            <person name="Ramirez L."/>
            <person name="Alfaro M."/>
            <person name="Sun H."/>
            <person name="Tritt A."/>
            <person name="Yoshinaga Y."/>
            <person name="Zwiers L.-H."/>
            <person name="Turgeon B."/>
            <person name="Goodwin S."/>
            <person name="Spatafora J."/>
            <person name="Crous P."/>
            <person name="Grigoriev I."/>
        </authorList>
    </citation>
    <scope>NUCLEOTIDE SEQUENCE</scope>
    <source>
        <strain evidence="3">CBS 121739</strain>
    </source>
</reference>
<name>A0A6A6VWB2_9PEZI</name>
<dbReference type="AlphaFoldDB" id="A0A6A6VWB2"/>
<evidence type="ECO:0000256" key="2">
    <source>
        <dbReference type="SAM" id="SignalP"/>
    </source>
</evidence>
<feature type="region of interest" description="Disordered" evidence="1">
    <location>
        <begin position="47"/>
        <end position="70"/>
    </location>
</feature>
<protein>
    <recommendedName>
        <fullName evidence="5">Secreted protein</fullName>
    </recommendedName>
</protein>
<organism evidence="3 4">
    <name type="scientific">Pseudovirgaria hyperparasitica</name>
    <dbReference type="NCBI Taxonomy" id="470096"/>
    <lineage>
        <taxon>Eukaryota</taxon>
        <taxon>Fungi</taxon>
        <taxon>Dikarya</taxon>
        <taxon>Ascomycota</taxon>
        <taxon>Pezizomycotina</taxon>
        <taxon>Dothideomycetes</taxon>
        <taxon>Dothideomycetes incertae sedis</taxon>
        <taxon>Acrospermales</taxon>
        <taxon>Acrospermaceae</taxon>
        <taxon>Pseudovirgaria</taxon>
    </lineage>
</organism>
<feature type="chain" id="PRO_5025564313" description="Secreted protein" evidence="2">
    <location>
        <begin position="20"/>
        <end position="125"/>
    </location>
</feature>
<keyword evidence="4" id="KW-1185">Reference proteome</keyword>
<accession>A0A6A6VWB2</accession>
<sequence length="125" mass="14537">MIYMILRLVFLSGISSILTNCHQRSLPPQCNDLYTVLAFENPFYHRNKKKTKKKPTESTKRSHVCHKRTAPASRIRWARREKRESTAKLPPPTTKSAIFLRSVREKLWVCLKNDLPPSFLKSSPS</sequence>
<evidence type="ECO:0000313" key="3">
    <source>
        <dbReference type="EMBL" id="KAF2754455.1"/>
    </source>
</evidence>
<dbReference type="RefSeq" id="XP_033596906.1">
    <property type="nucleotide sequence ID" value="XM_033739243.1"/>
</dbReference>
<evidence type="ECO:0000313" key="4">
    <source>
        <dbReference type="Proteomes" id="UP000799437"/>
    </source>
</evidence>